<evidence type="ECO:0000256" key="8">
    <source>
        <dbReference type="ARBA" id="ARBA00030407"/>
    </source>
</evidence>
<evidence type="ECO:0000256" key="5">
    <source>
        <dbReference type="ARBA" id="ARBA00023150"/>
    </source>
</evidence>
<evidence type="ECO:0000256" key="7">
    <source>
        <dbReference type="ARBA" id="ARBA00029745"/>
    </source>
</evidence>
<evidence type="ECO:0000256" key="3">
    <source>
        <dbReference type="ARBA" id="ARBA00011950"/>
    </source>
</evidence>
<evidence type="ECO:0000256" key="4">
    <source>
        <dbReference type="ARBA" id="ARBA00013858"/>
    </source>
</evidence>
<reference evidence="12 13" key="1">
    <citation type="submission" date="2016-05" db="EMBL/GenBank/DDBJ databases">
        <title>Genomic and physiological characterization of Planctopirus sp. isolated from fresh water lake.</title>
        <authorList>
            <person name="Subhash Y."/>
            <person name="Ramana C."/>
        </authorList>
    </citation>
    <scope>NUCLEOTIDE SEQUENCE [LARGE SCALE GENOMIC DNA]</scope>
    <source>
        <strain evidence="12 13">JC280</strain>
    </source>
</reference>
<dbReference type="RefSeq" id="WP_068847904.1">
    <property type="nucleotide sequence ID" value="NZ_LYDR01000090.1"/>
</dbReference>
<dbReference type="GO" id="GO:0030366">
    <property type="term" value="F:molybdopterin synthase activity"/>
    <property type="evidence" value="ECO:0007669"/>
    <property type="project" value="UniProtKB-EC"/>
</dbReference>
<comment type="similarity">
    <text evidence="2">Belongs to the MoaE family.</text>
</comment>
<evidence type="ECO:0000256" key="9">
    <source>
        <dbReference type="ARBA" id="ARBA00030781"/>
    </source>
</evidence>
<comment type="catalytic activity">
    <reaction evidence="11">
        <text>2 [molybdopterin-synthase sulfur-carrier protein]-C-terminal-Gly-aminoethanethioate + cyclic pyranopterin phosphate + H2O = molybdopterin + 2 [molybdopterin-synthase sulfur-carrier protein]-C-terminal Gly-Gly + 2 H(+)</text>
        <dbReference type="Rhea" id="RHEA:26333"/>
        <dbReference type="Rhea" id="RHEA-COMP:12202"/>
        <dbReference type="Rhea" id="RHEA-COMP:19907"/>
        <dbReference type="ChEBI" id="CHEBI:15377"/>
        <dbReference type="ChEBI" id="CHEBI:15378"/>
        <dbReference type="ChEBI" id="CHEBI:58698"/>
        <dbReference type="ChEBI" id="CHEBI:59648"/>
        <dbReference type="ChEBI" id="CHEBI:90778"/>
        <dbReference type="ChEBI" id="CHEBI:232372"/>
        <dbReference type="EC" id="2.8.1.12"/>
    </reaction>
</comment>
<sequence>MPRLTEHPIDSQQLLNAVQTTQAGAVILFLGTVREFTNQRQTLALDYEAFAPMAIAEMDRIEAEAREKWILAKIETIHRLGHLTLGEISVGVAVSAPHRDAAFAAGQYMIDELKRRVPIWKKENWSDGSQEWVHP</sequence>
<evidence type="ECO:0000313" key="13">
    <source>
        <dbReference type="Proteomes" id="UP000094828"/>
    </source>
</evidence>
<dbReference type="GO" id="GO:0006777">
    <property type="term" value="P:Mo-molybdopterin cofactor biosynthetic process"/>
    <property type="evidence" value="ECO:0007669"/>
    <property type="project" value="UniProtKB-KW"/>
</dbReference>
<dbReference type="SUPFAM" id="SSF54690">
    <property type="entry name" value="Molybdopterin synthase subunit MoaE"/>
    <property type="match status" value="1"/>
</dbReference>
<protein>
    <recommendedName>
        <fullName evidence="4">Molybdopterin synthase catalytic subunit</fullName>
        <ecNumber evidence="3">2.8.1.12</ecNumber>
    </recommendedName>
    <alternativeName>
        <fullName evidence="9">MPT synthase subunit 2</fullName>
    </alternativeName>
    <alternativeName>
        <fullName evidence="7">Molybdenum cofactor biosynthesis protein E</fullName>
    </alternativeName>
    <alternativeName>
        <fullName evidence="8">Molybdopterin-converting factor large subunit</fullName>
    </alternativeName>
    <alternativeName>
        <fullName evidence="10">Molybdopterin-converting factor subunit 2</fullName>
    </alternativeName>
</protein>
<organism evidence="12 13">
    <name type="scientific">Planctopirus hydrillae</name>
    <dbReference type="NCBI Taxonomy" id="1841610"/>
    <lineage>
        <taxon>Bacteria</taxon>
        <taxon>Pseudomonadati</taxon>
        <taxon>Planctomycetota</taxon>
        <taxon>Planctomycetia</taxon>
        <taxon>Planctomycetales</taxon>
        <taxon>Planctomycetaceae</taxon>
        <taxon>Planctopirus</taxon>
    </lineage>
</organism>
<comment type="caution">
    <text evidence="12">The sequence shown here is derived from an EMBL/GenBank/DDBJ whole genome shotgun (WGS) entry which is preliminary data.</text>
</comment>
<dbReference type="EMBL" id="LYDR01000090">
    <property type="protein sequence ID" value="ODA31279.1"/>
    <property type="molecule type" value="Genomic_DNA"/>
</dbReference>
<dbReference type="OrthoDB" id="9803224at2"/>
<evidence type="ECO:0000256" key="6">
    <source>
        <dbReference type="ARBA" id="ARBA00026066"/>
    </source>
</evidence>
<dbReference type="EC" id="2.8.1.12" evidence="3"/>
<evidence type="ECO:0000313" key="12">
    <source>
        <dbReference type="EMBL" id="ODA31279.1"/>
    </source>
</evidence>
<dbReference type="InterPro" id="IPR003448">
    <property type="entry name" value="Mopterin_biosynth_MoaE"/>
</dbReference>
<dbReference type="Gene3D" id="3.90.1170.40">
    <property type="entry name" value="Molybdopterin biosynthesis MoaE subunit"/>
    <property type="match status" value="1"/>
</dbReference>
<dbReference type="Pfam" id="PF02391">
    <property type="entry name" value="MoaE"/>
    <property type="match status" value="1"/>
</dbReference>
<proteinExistence type="inferred from homology"/>
<dbReference type="PANTHER" id="PTHR23404">
    <property type="entry name" value="MOLYBDOPTERIN SYNTHASE RELATED"/>
    <property type="match status" value="1"/>
</dbReference>
<evidence type="ECO:0000256" key="1">
    <source>
        <dbReference type="ARBA" id="ARBA00005046"/>
    </source>
</evidence>
<gene>
    <name evidence="12" type="ORF">A6X21_22480</name>
</gene>
<evidence type="ECO:0000256" key="10">
    <source>
        <dbReference type="ARBA" id="ARBA00032474"/>
    </source>
</evidence>
<name>A0A1C3EDH8_9PLAN</name>
<dbReference type="AlphaFoldDB" id="A0A1C3EDH8"/>
<comment type="pathway">
    <text evidence="1">Cofactor biosynthesis; molybdopterin biosynthesis.</text>
</comment>
<dbReference type="STRING" id="1841610.A6X21_22480"/>
<keyword evidence="13" id="KW-1185">Reference proteome</keyword>
<evidence type="ECO:0000256" key="11">
    <source>
        <dbReference type="ARBA" id="ARBA00049878"/>
    </source>
</evidence>
<comment type="subunit">
    <text evidence="6">Heterotetramer of 2 MoaD subunits and 2 MoaE subunits. Also stable as homodimer. The enzyme changes between these two forms during catalysis.</text>
</comment>
<keyword evidence="5" id="KW-0501">Molybdenum cofactor biosynthesis</keyword>
<dbReference type="CDD" id="cd00756">
    <property type="entry name" value="MoaE"/>
    <property type="match status" value="1"/>
</dbReference>
<dbReference type="Proteomes" id="UP000094828">
    <property type="component" value="Unassembled WGS sequence"/>
</dbReference>
<accession>A0A1C3EDH8</accession>
<dbReference type="InterPro" id="IPR036563">
    <property type="entry name" value="MoaE_sf"/>
</dbReference>
<evidence type="ECO:0000256" key="2">
    <source>
        <dbReference type="ARBA" id="ARBA00005426"/>
    </source>
</evidence>